<dbReference type="InterPro" id="IPR011990">
    <property type="entry name" value="TPR-like_helical_dom_sf"/>
</dbReference>
<dbReference type="Ensembl" id="ENSOMET00000036390.1">
    <property type="protein sequence ID" value="ENSOMEP00000021022.1"/>
    <property type="gene ID" value="ENSOMEG00000022924.1"/>
</dbReference>
<evidence type="ECO:0000256" key="7">
    <source>
        <dbReference type="ARBA" id="ARBA00034139"/>
    </source>
</evidence>
<name>A0A3B3CT45_ORYME</name>
<dbReference type="GO" id="GO:0061371">
    <property type="term" value="P:determination of heart left/right asymmetry"/>
    <property type="evidence" value="ECO:0007669"/>
    <property type="project" value="Ensembl"/>
</dbReference>
<dbReference type="GO" id="GO:0032474">
    <property type="term" value="P:otolith morphogenesis"/>
    <property type="evidence" value="ECO:0007669"/>
    <property type="project" value="Ensembl"/>
</dbReference>
<dbReference type="OMA" id="LENTWLY"/>
<keyword evidence="6" id="KW-0966">Cell projection</keyword>
<dbReference type="PANTHER" id="PTHR23040:SF1">
    <property type="entry name" value="OUTER DYNEIN ARM-DOCKING COMPLEX SUBUNIT 4"/>
    <property type="match status" value="1"/>
</dbReference>
<reference evidence="10" key="2">
    <citation type="submission" date="2025-09" db="UniProtKB">
        <authorList>
            <consortium name="Ensembl"/>
        </authorList>
    </citation>
    <scope>IDENTIFICATION</scope>
</reference>
<evidence type="ECO:0000256" key="2">
    <source>
        <dbReference type="ARBA" id="ARBA00022490"/>
    </source>
</evidence>
<keyword evidence="2" id="KW-0963">Cytoplasm</keyword>
<comment type="subcellular location">
    <subcellularLocation>
        <location evidence="1">Cytoplasm</location>
        <location evidence="1">Cytoskeleton</location>
        <location evidence="1">Cilium axoneme</location>
    </subcellularLocation>
</comment>
<dbReference type="FunFam" id="1.25.40.10:FF:000795">
    <property type="entry name" value="Tetratricopeptide repeat protein 25"/>
    <property type="match status" value="1"/>
</dbReference>
<evidence type="ECO:0000256" key="6">
    <source>
        <dbReference type="ARBA" id="ARBA00023273"/>
    </source>
</evidence>
<keyword evidence="3" id="KW-0677">Repeat</keyword>
<evidence type="ECO:0000256" key="5">
    <source>
        <dbReference type="ARBA" id="ARBA00023212"/>
    </source>
</evidence>
<dbReference type="SUPFAM" id="SSF48452">
    <property type="entry name" value="TPR-like"/>
    <property type="match status" value="2"/>
</dbReference>
<dbReference type="PaxDb" id="30732-ENSOMEP00000021022"/>
<dbReference type="SMART" id="SM00028">
    <property type="entry name" value="TPR"/>
    <property type="match status" value="7"/>
</dbReference>
<evidence type="ECO:0000256" key="1">
    <source>
        <dbReference type="ARBA" id="ARBA00004430"/>
    </source>
</evidence>
<dbReference type="AlphaFoldDB" id="A0A3B3CT45"/>
<organism evidence="10 11">
    <name type="scientific">Oryzias melastigma</name>
    <name type="common">Marine medaka</name>
    <dbReference type="NCBI Taxonomy" id="30732"/>
    <lineage>
        <taxon>Eukaryota</taxon>
        <taxon>Metazoa</taxon>
        <taxon>Chordata</taxon>
        <taxon>Craniata</taxon>
        <taxon>Vertebrata</taxon>
        <taxon>Euteleostomi</taxon>
        <taxon>Actinopterygii</taxon>
        <taxon>Neopterygii</taxon>
        <taxon>Teleostei</taxon>
        <taxon>Neoteleostei</taxon>
        <taxon>Acanthomorphata</taxon>
        <taxon>Ovalentaria</taxon>
        <taxon>Atherinomorphae</taxon>
        <taxon>Beloniformes</taxon>
        <taxon>Adrianichthyidae</taxon>
        <taxon>Oryziinae</taxon>
        <taxon>Oryzias</taxon>
    </lineage>
</organism>
<dbReference type="Pfam" id="PF13432">
    <property type="entry name" value="TPR_16"/>
    <property type="match status" value="1"/>
</dbReference>
<proteinExistence type="predicted"/>
<evidence type="ECO:0000256" key="9">
    <source>
        <dbReference type="PROSITE-ProRule" id="PRU00339"/>
    </source>
</evidence>
<dbReference type="InterPro" id="IPR019734">
    <property type="entry name" value="TPR_rpt"/>
</dbReference>
<accession>A0A3B3CT45</accession>
<dbReference type="GO" id="GO:0060271">
    <property type="term" value="P:cilium assembly"/>
    <property type="evidence" value="ECO:0007669"/>
    <property type="project" value="Ensembl"/>
</dbReference>
<dbReference type="Pfam" id="PF13424">
    <property type="entry name" value="TPR_12"/>
    <property type="match status" value="1"/>
</dbReference>
<dbReference type="PANTHER" id="PTHR23040">
    <property type="match status" value="1"/>
</dbReference>
<reference evidence="10" key="1">
    <citation type="submission" date="2025-08" db="UniProtKB">
        <authorList>
            <consortium name="Ensembl"/>
        </authorList>
    </citation>
    <scope>IDENTIFICATION</scope>
</reference>
<keyword evidence="5" id="KW-0206">Cytoskeleton</keyword>
<evidence type="ECO:0000256" key="3">
    <source>
        <dbReference type="ARBA" id="ARBA00022737"/>
    </source>
</evidence>
<evidence type="ECO:0000313" key="10">
    <source>
        <dbReference type="Ensembl" id="ENSOMEP00000021022.1"/>
    </source>
</evidence>
<dbReference type="GO" id="GO:0005930">
    <property type="term" value="C:axoneme"/>
    <property type="evidence" value="ECO:0007669"/>
    <property type="project" value="UniProtKB-SubCell"/>
</dbReference>
<dbReference type="STRING" id="30732.ENSOMEP00000021022"/>
<feature type="repeat" description="TPR" evidence="9">
    <location>
        <begin position="269"/>
        <end position="302"/>
    </location>
</feature>
<keyword evidence="11" id="KW-1185">Reference proteome</keyword>
<dbReference type="Proteomes" id="UP000261560">
    <property type="component" value="Unplaced"/>
</dbReference>
<dbReference type="InterPro" id="IPR040111">
    <property type="entry name" value="ODAD4"/>
</dbReference>
<evidence type="ECO:0000313" key="11">
    <source>
        <dbReference type="Proteomes" id="UP000261560"/>
    </source>
</evidence>
<sequence length="405" mass="45921">NMSATREELQLKHFLTLVSAGKQLLHKREYRRAQSSFTAILDLKPEDKECLIGRSNCYLNTGQLQNALKDAELSLKSDKAFPEGVYQKAKALFYMGEFEFSLVFYHRGQRIRSQMQCFTLGIKKAQEAIKNAVGEPSRVKLKIGGDLSFLENEEAVSVVMGKNDPPSCLMQVQQVNDTSCCSFQRNKKFFILALESGNAEEGLKKAKGALKFVQRRSKTEFPQKKLLLGSLHGSIGNALLYRGELDKALEHHQAELELAEQCKLPEAKSRALDNLGQTYAQRGDFAEAIEMWKKRIPLIHSGLEKVWLFHEIGCFYLKLLQYEEAKEYAVLSVAEAAEVPDVKWKMNANVLMAQSELKLGNFQSSVSHFETALVQARQQDDESALNAIQKVPFTYNFFHIFSYLI</sequence>
<keyword evidence="4 9" id="KW-0802">TPR repeat</keyword>
<dbReference type="PROSITE" id="PS50005">
    <property type="entry name" value="TPR"/>
    <property type="match status" value="1"/>
</dbReference>
<evidence type="ECO:0000256" key="4">
    <source>
        <dbReference type="ARBA" id="ARBA00022803"/>
    </source>
</evidence>
<protein>
    <recommendedName>
        <fullName evidence="7">Outer dynein arm-docking complex subunit 4</fullName>
    </recommendedName>
    <alternativeName>
        <fullName evidence="8">Tetratricopeptide repeat protein 25</fullName>
    </alternativeName>
</protein>
<dbReference type="Gene3D" id="1.25.40.10">
    <property type="entry name" value="Tetratricopeptide repeat domain"/>
    <property type="match status" value="2"/>
</dbReference>
<evidence type="ECO:0000256" key="8">
    <source>
        <dbReference type="ARBA" id="ARBA00034143"/>
    </source>
</evidence>
<dbReference type="GeneTree" id="ENSGT00390000007911"/>